<feature type="compositionally biased region" description="Polar residues" evidence="1">
    <location>
        <begin position="458"/>
        <end position="477"/>
    </location>
</feature>
<proteinExistence type="predicted"/>
<evidence type="ECO:0000313" key="2">
    <source>
        <dbReference type="EMBL" id="KAF5216622.1"/>
    </source>
</evidence>
<organism evidence="2 3">
    <name type="scientific">Trypanosoma cruzi</name>
    <dbReference type="NCBI Taxonomy" id="5693"/>
    <lineage>
        <taxon>Eukaryota</taxon>
        <taxon>Discoba</taxon>
        <taxon>Euglenozoa</taxon>
        <taxon>Kinetoplastea</taxon>
        <taxon>Metakinetoplastina</taxon>
        <taxon>Trypanosomatida</taxon>
        <taxon>Trypanosomatidae</taxon>
        <taxon>Trypanosoma</taxon>
        <taxon>Schizotrypanum</taxon>
    </lineage>
</organism>
<comment type="caution">
    <text evidence="2">The sequence shown here is derived from an EMBL/GenBank/DDBJ whole genome shotgun (WGS) entry which is preliminary data.</text>
</comment>
<evidence type="ECO:0000256" key="1">
    <source>
        <dbReference type="SAM" id="MobiDB-lite"/>
    </source>
</evidence>
<sequence length="499" mass="52505">MQGTAADDADGADGSAVEYLIAGRRAQLRRECAEEVSRRTGGGANASAVEECVRRGTDGVRAVVDGRSRWRRQQFAVAAAADGDVDSGEADRNSGSSPEDQSGTGAGSRAESQVKSPVLPEPGQADTKPGGENLPKPAESLEKTKDKSGGTSNEKDGEERPTVETKGTNSTNGENQVDNAAIGNSNGDREENNGVTLQFQEEVVEPKKEQELQKELEEKKKQKAEEKKRDEPDDPGEDDEDTEDSADGTDHKEGEGQKERDAGSSKKGREVNGGGDTDGTSPDAPVVLQPAPPVDVTDLQSIEKTNDDDTGGKRDAGRTQTQEAEGPSQGENLTAELSTEEDAAETETGTPGKKTQPEDAGKEQTTVGAKSNPETPAAETEAHNREEVPKEEEDSGKATTNENFDGRQTAVNDNAHNEAENTRQENENELDKAAEKTAEVKEKEETTEKKAVAAKDPNLNSTAATDDSDGSTAGSHTTSPLLLLLLVVACAAAAAVVAA</sequence>
<feature type="compositionally biased region" description="Basic and acidic residues" evidence="1">
    <location>
        <begin position="204"/>
        <end position="231"/>
    </location>
</feature>
<gene>
    <name evidence="2" type="ORF">ECC02_010575</name>
</gene>
<feature type="compositionally biased region" description="Basic and acidic residues" evidence="1">
    <location>
        <begin position="248"/>
        <end position="270"/>
    </location>
</feature>
<name>A0A7J6XQ57_TRYCR</name>
<feature type="compositionally biased region" description="Acidic residues" evidence="1">
    <location>
        <begin position="232"/>
        <end position="247"/>
    </location>
</feature>
<dbReference type="EMBL" id="JABDHM010000188">
    <property type="protein sequence ID" value="KAF5216622.1"/>
    <property type="molecule type" value="Genomic_DNA"/>
</dbReference>
<dbReference type="AlphaFoldDB" id="A0A7J6XQ57"/>
<feature type="compositionally biased region" description="Basic and acidic residues" evidence="1">
    <location>
        <begin position="139"/>
        <end position="163"/>
    </location>
</feature>
<feature type="compositionally biased region" description="Polar residues" evidence="1">
    <location>
        <begin position="93"/>
        <end position="103"/>
    </location>
</feature>
<dbReference type="VEuPathDB" id="TriTrypDB:ECC02_010575"/>
<evidence type="ECO:0000313" key="3">
    <source>
        <dbReference type="Proteomes" id="UP000583944"/>
    </source>
</evidence>
<feature type="compositionally biased region" description="Polar residues" evidence="1">
    <location>
        <begin position="165"/>
        <end position="186"/>
    </location>
</feature>
<feature type="region of interest" description="Disordered" evidence="1">
    <location>
        <begin position="76"/>
        <end position="477"/>
    </location>
</feature>
<accession>A0A7J6XQ57</accession>
<protein>
    <submittedName>
        <fullName evidence="2">Mucin-associated surface protein (MASP) subgroup S123</fullName>
    </submittedName>
</protein>
<dbReference type="Proteomes" id="UP000583944">
    <property type="component" value="Unassembled WGS sequence"/>
</dbReference>
<feature type="compositionally biased region" description="Basic and acidic residues" evidence="1">
    <location>
        <begin position="304"/>
        <end position="317"/>
    </location>
</feature>
<feature type="compositionally biased region" description="Polar residues" evidence="1">
    <location>
        <begin position="363"/>
        <end position="374"/>
    </location>
</feature>
<reference evidence="2 3" key="1">
    <citation type="journal article" date="2019" name="Genome Biol. Evol.">
        <title>Nanopore Sequencing Significantly Improves Genome Assembly of the Protozoan Parasite Trypanosoma cruzi.</title>
        <authorList>
            <person name="Diaz-Viraque F."/>
            <person name="Pita S."/>
            <person name="Greif G."/>
            <person name="de Souza R.C.M."/>
            <person name="Iraola G."/>
            <person name="Robello C."/>
        </authorList>
    </citation>
    <scope>NUCLEOTIDE SEQUENCE [LARGE SCALE GENOMIC DNA]</scope>
    <source>
        <strain evidence="2 3">Berenice</strain>
    </source>
</reference>
<feature type="compositionally biased region" description="Basic and acidic residues" evidence="1">
    <location>
        <begin position="415"/>
        <end position="453"/>
    </location>
</feature>
<dbReference type="VEuPathDB" id="TriTrypDB:BCY84_17161"/>